<gene>
    <name evidence="7" type="ORF">BSTOLATCC_MIC40722</name>
</gene>
<feature type="binding site" evidence="5">
    <location>
        <position position="143"/>
    </location>
    <ligand>
        <name>Zn(2+)</name>
        <dbReference type="ChEBI" id="CHEBI:29105"/>
        <label>1</label>
    </ligand>
</feature>
<sequence>MDDNLRKKWMEAIHNDILSPLYFANIENFPYNENNPFRPNYTKVAELRMKDFSAFSYPKAELREYILHIFYDLLEPFHIEICKMQRFIYAVCENYQDNPFHNIFHAFSVLQMIHSIGEHVDKYQAYLDNRDRLALLISSYGHDLNHPGVTNAFMINSRHSLAIRYNDISVLENHHAATLVHFLELEGCDIFCNLPNEDQTYMRRLIIPTILATDMARHKIVMENFAQTMQNFNRENPTHRQHLLDMVLHSADVGNPTYKFDLATVWSLRIIQEFNKQVLQEEERGLPVSEFLRVGNEIKKIKQNQMGFIDAVIYPLWKLLNTHIPQTQEYVESIERNRKMWEELEKL</sequence>
<dbReference type="InterPro" id="IPR023174">
    <property type="entry name" value="PDEase_CS"/>
</dbReference>
<evidence type="ECO:0000256" key="1">
    <source>
        <dbReference type="ARBA" id="ARBA00022723"/>
    </source>
</evidence>
<dbReference type="Proteomes" id="UP001162131">
    <property type="component" value="Unassembled WGS sequence"/>
</dbReference>
<dbReference type="InterPro" id="IPR036971">
    <property type="entry name" value="PDEase_catalytic_dom_sf"/>
</dbReference>
<dbReference type="EMBL" id="CAJZBQ010000040">
    <property type="protein sequence ID" value="CAG9326293.1"/>
    <property type="molecule type" value="Genomic_DNA"/>
</dbReference>
<feature type="binding site" evidence="5">
    <location>
        <position position="252"/>
    </location>
    <ligand>
        <name>Zn(2+)</name>
        <dbReference type="ChEBI" id="CHEBI:29105"/>
        <label>1</label>
    </ligand>
</feature>
<feature type="binding site" evidence="4">
    <location>
        <begin position="101"/>
        <end position="105"/>
    </location>
    <ligand>
        <name>AMP</name>
        <dbReference type="ChEBI" id="CHEBI:456215"/>
    </ligand>
</feature>
<dbReference type="GO" id="GO:0004114">
    <property type="term" value="F:3',5'-cyclic-nucleotide phosphodiesterase activity"/>
    <property type="evidence" value="ECO:0007669"/>
    <property type="project" value="InterPro"/>
</dbReference>
<organism evidence="7 8">
    <name type="scientific">Blepharisma stoltei</name>
    <dbReference type="NCBI Taxonomy" id="1481888"/>
    <lineage>
        <taxon>Eukaryota</taxon>
        <taxon>Sar</taxon>
        <taxon>Alveolata</taxon>
        <taxon>Ciliophora</taxon>
        <taxon>Postciliodesmatophora</taxon>
        <taxon>Heterotrichea</taxon>
        <taxon>Heterotrichida</taxon>
        <taxon>Blepharismidae</taxon>
        <taxon>Blepharisma</taxon>
    </lineage>
</organism>
<proteinExistence type="predicted"/>
<feature type="active site" description="Proton donor" evidence="3">
    <location>
        <position position="101"/>
    </location>
</feature>
<feature type="binding site" evidence="5">
    <location>
        <position position="142"/>
    </location>
    <ligand>
        <name>Zn(2+)</name>
        <dbReference type="ChEBI" id="CHEBI:29105"/>
        <label>1</label>
    </ligand>
</feature>
<dbReference type="InterPro" id="IPR023088">
    <property type="entry name" value="PDEase"/>
</dbReference>
<dbReference type="GO" id="GO:0046872">
    <property type="term" value="F:metal ion binding"/>
    <property type="evidence" value="ECO:0007669"/>
    <property type="project" value="UniProtKB-KW"/>
</dbReference>
<accession>A0AAU9JJZ9</accession>
<feature type="binding site" evidence="4">
    <location>
        <position position="252"/>
    </location>
    <ligand>
        <name>AMP</name>
        <dbReference type="ChEBI" id="CHEBI:456215"/>
    </ligand>
</feature>
<dbReference type="PRINTS" id="PR00387">
    <property type="entry name" value="PDIESTERASE1"/>
</dbReference>
<evidence type="ECO:0000313" key="8">
    <source>
        <dbReference type="Proteomes" id="UP001162131"/>
    </source>
</evidence>
<dbReference type="AlphaFoldDB" id="A0AAU9JJZ9"/>
<feature type="binding site" evidence="5">
    <location>
        <position position="105"/>
    </location>
    <ligand>
        <name>Zn(2+)</name>
        <dbReference type="ChEBI" id="CHEBI:29105"/>
        <label>1</label>
    </ligand>
</feature>
<keyword evidence="1 5" id="KW-0479">Metal-binding</keyword>
<evidence type="ECO:0000256" key="5">
    <source>
        <dbReference type="PIRSR" id="PIRSR623088-3"/>
    </source>
</evidence>
<protein>
    <recommendedName>
        <fullName evidence="6">PDEase domain-containing protein</fullName>
    </recommendedName>
</protein>
<evidence type="ECO:0000256" key="3">
    <source>
        <dbReference type="PIRSR" id="PIRSR623088-1"/>
    </source>
</evidence>
<feature type="binding site" evidence="4">
    <location>
        <position position="143"/>
    </location>
    <ligand>
        <name>AMP</name>
        <dbReference type="ChEBI" id="CHEBI:456215"/>
    </ligand>
</feature>
<feature type="binding site" evidence="4">
    <location>
        <position position="305"/>
    </location>
    <ligand>
        <name>AMP</name>
        <dbReference type="ChEBI" id="CHEBI:456215"/>
    </ligand>
</feature>
<dbReference type="PANTHER" id="PTHR11347">
    <property type="entry name" value="CYCLIC NUCLEOTIDE PHOSPHODIESTERASE"/>
    <property type="match status" value="1"/>
</dbReference>
<evidence type="ECO:0000256" key="2">
    <source>
        <dbReference type="ARBA" id="ARBA00022801"/>
    </source>
</evidence>
<dbReference type="Gene3D" id="1.10.1300.10">
    <property type="entry name" value="3'5'-cyclic nucleotide phosphodiesterase, catalytic domain"/>
    <property type="match status" value="1"/>
</dbReference>
<evidence type="ECO:0000313" key="7">
    <source>
        <dbReference type="EMBL" id="CAG9326293.1"/>
    </source>
</evidence>
<comment type="caution">
    <text evidence="7">The sequence shown here is derived from an EMBL/GenBank/DDBJ whole genome shotgun (WGS) entry which is preliminary data.</text>
</comment>
<keyword evidence="8" id="KW-1185">Reference proteome</keyword>
<name>A0AAU9JJZ9_9CILI</name>
<dbReference type="GO" id="GO:0007165">
    <property type="term" value="P:signal transduction"/>
    <property type="evidence" value="ECO:0007669"/>
    <property type="project" value="InterPro"/>
</dbReference>
<evidence type="ECO:0000256" key="4">
    <source>
        <dbReference type="PIRSR" id="PIRSR623088-2"/>
    </source>
</evidence>
<dbReference type="PROSITE" id="PS51845">
    <property type="entry name" value="PDEASE_I_2"/>
    <property type="match status" value="1"/>
</dbReference>
<dbReference type="PROSITE" id="PS00126">
    <property type="entry name" value="PDEASE_I_1"/>
    <property type="match status" value="1"/>
</dbReference>
<dbReference type="SUPFAM" id="SSF109604">
    <property type="entry name" value="HD-domain/PDEase-like"/>
    <property type="match status" value="1"/>
</dbReference>
<dbReference type="Pfam" id="PF00233">
    <property type="entry name" value="PDEase_I"/>
    <property type="match status" value="1"/>
</dbReference>
<reference evidence="7" key="1">
    <citation type="submission" date="2021-09" db="EMBL/GenBank/DDBJ databases">
        <authorList>
            <consortium name="AG Swart"/>
            <person name="Singh M."/>
            <person name="Singh A."/>
            <person name="Seah K."/>
            <person name="Emmerich C."/>
        </authorList>
    </citation>
    <scope>NUCLEOTIDE SEQUENCE</scope>
    <source>
        <strain evidence="7">ATCC30299</strain>
    </source>
</reference>
<feature type="binding site" evidence="5">
    <location>
        <position position="143"/>
    </location>
    <ligand>
        <name>Zn(2+)</name>
        <dbReference type="ChEBI" id="CHEBI:29105"/>
        <label>2</label>
    </ligand>
</feature>
<evidence type="ECO:0000259" key="6">
    <source>
        <dbReference type="PROSITE" id="PS51845"/>
    </source>
</evidence>
<keyword evidence="2" id="KW-0378">Hydrolase</keyword>
<dbReference type="InterPro" id="IPR002073">
    <property type="entry name" value="PDEase_catalytic_dom"/>
</dbReference>
<feature type="domain" description="PDEase" evidence="6">
    <location>
        <begin position="1"/>
        <end position="347"/>
    </location>
</feature>